<feature type="transmembrane region" description="Helical" evidence="6">
    <location>
        <begin position="102"/>
        <end position="121"/>
    </location>
</feature>
<evidence type="ECO:0000313" key="9">
    <source>
        <dbReference type="Proteomes" id="UP001617907"/>
    </source>
</evidence>
<dbReference type="Gene3D" id="1.20.1250.20">
    <property type="entry name" value="MFS general substrate transporter like domains"/>
    <property type="match status" value="1"/>
</dbReference>
<dbReference type="GeneID" id="95505228"/>
<feature type="transmembrane region" description="Helical" evidence="6">
    <location>
        <begin position="409"/>
        <end position="429"/>
    </location>
</feature>
<evidence type="ECO:0000256" key="5">
    <source>
        <dbReference type="ARBA" id="ARBA00023136"/>
    </source>
</evidence>
<keyword evidence="4 6" id="KW-1133">Transmembrane helix</keyword>
<comment type="caution">
    <text evidence="8">The sequence shown here is derived from an EMBL/GenBank/DDBJ whole genome shotgun (WGS) entry which is preliminary data.</text>
</comment>
<dbReference type="InterPro" id="IPR050495">
    <property type="entry name" value="ATG22/LtaA_families"/>
</dbReference>
<name>A0ABW8HKZ1_9ACTN</name>
<feature type="transmembrane region" description="Helical" evidence="6">
    <location>
        <begin position="290"/>
        <end position="308"/>
    </location>
</feature>
<keyword evidence="9" id="KW-1185">Reference proteome</keyword>
<keyword evidence="3 6" id="KW-0812">Transmembrane</keyword>
<sequence length="448" mass="46567">MSSETAVPDQRHRRAVRRARRGWYAYDWANSVFTTTVTTVFFGPYLTDVARDAAGPDGLLRPFGIAVRPESYYPYLVAVSVVLQVAVLPTVAGLAARVNRGALLGVLSSSGALTTAGMFAIGDTGWALGGVLFVAATIALGASVTVADGYLPLLAPPGRRDRVSTQASAAGYLGGGLMLAVGLVVYAGHERLGLSEALAVRLNLLIAGLWWLVFGLLAVRLLRGYGAPVPYAPGTGPLRGTLAAVRGLRAHPAALWFLVAFLLYNNGVQSMTSLVGTYAVEQLQIEEDQLVIAVLMLQFVAVAGAIAAGRLAERHGGRPVLLAYVLLFVLAGIAGGLLPPGRFLLFLLVGAWVGLVLGGLYALSRSVFAALVPAEVVGEAFAVFEIVNRCLGFAGPAAFGLVLQWTGSYRAAGTTILLFLLAGGVVLVLGQSAAQRSGRDLAGAVAGE</sequence>
<dbReference type="PROSITE" id="PS50850">
    <property type="entry name" value="MFS"/>
    <property type="match status" value="1"/>
</dbReference>
<dbReference type="InterPro" id="IPR024671">
    <property type="entry name" value="Atg22-like"/>
</dbReference>
<evidence type="ECO:0000259" key="7">
    <source>
        <dbReference type="PROSITE" id="PS50850"/>
    </source>
</evidence>
<feature type="transmembrane region" description="Helical" evidence="6">
    <location>
        <begin position="200"/>
        <end position="222"/>
    </location>
</feature>
<dbReference type="Proteomes" id="UP001617907">
    <property type="component" value="Unassembled WGS sequence"/>
</dbReference>
<dbReference type="Pfam" id="PF11700">
    <property type="entry name" value="ATG22"/>
    <property type="match status" value="1"/>
</dbReference>
<accession>A0ABW8HKZ1</accession>
<feature type="transmembrane region" description="Helical" evidence="6">
    <location>
        <begin position="243"/>
        <end position="264"/>
    </location>
</feature>
<evidence type="ECO:0000256" key="2">
    <source>
        <dbReference type="ARBA" id="ARBA00022448"/>
    </source>
</evidence>
<dbReference type="SUPFAM" id="SSF103473">
    <property type="entry name" value="MFS general substrate transporter"/>
    <property type="match status" value="1"/>
</dbReference>
<dbReference type="EMBL" id="JBIVPC010000028">
    <property type="protein sequence ID" value="MFJ6041416.1"/>
    <property type="molecule type" value="Genomic_DNA"/>
</dbReference>
<reference evidence="8 9" key="1">
    <citation type="submission" date="2024-10" db="EMBL/GenBank/DDBJ databases">
        <title>The Natural Products Discovery Center: Release of the First 8490 Sequenced Strains for Exploring Actinobacteria Biosynthetic Diversity.</title>
        <authorList>
            <person name="Kalkreuter E."/>
            <person name="Kautsar S.A."/>
            <person name="Yang D."/>
            <person name="Bader C.D."/>
            <person name="Teijaro C.N."/>
            <person name="Fluegel L."/>
            <person name="Davis C.M."/>
            <person name="Simpson J.R."/>
            <person name="Lauterbach L."/>
            <person name="Steele A.D."/>
            <person name="Gui C."/>
            <person name="Meng S."/>
            <person name="Li G."/>
            <person name="Viehrig K."/>
            <person name="Ye F."/>
            <person name="Su P."/>
            <person name="Kiefer A.F."/>
            <person name="Nichols A."/>
            <person name="Cepeda A.J."/>
            <person name="Yan W."/>
            <person name="Fan B."/>
            <person name="Jiang Y."/>
            <person name="Adhikari A."/>
            <person name="Zheng C.-J."/>
            <person name="Schuster L."/>
            <person name="Cowan T.M."/>
            <person name="Smanski M.J."/>
            <person name="Chevrette M.G."/>
            <person name="De Carvalho L.P.S."/>
            <person name="Shen B."/>
        </authorList>
    </citation>
    <scope>NUCLEOTIDE SEQUENCE [LARGE SCALE GENOMIC DNA]</scope>
    <source>
        <strain evidence="8 9">NPDC093086</strain>
    </source>
</reference>
<proteinExistence type="predicted"/>
<comment type="subcellular location">
    <subcellularLocation>
        <location evidence="1">Cell membrane</location>
        <topology evidence="1">Multi-pass membrane protein</topology>
    </subcellularLocation>
</comment>
<keyword evidence="5 6" id="KW-0472">Membrane</keyword>
<feature type="transmembrane region" description="Helical" evidence="6">
    <location>
        <begin position="376"/>
        <end position="403"/>
    </location>
</feature>
<dbReference type="InterPro" id="IPR020846">
    <property type="entry name" value="MFS_dom"/>
</dbReference>
<evidence type="ECO:0000313" key="8">
    <source>
        <dbReference type="EMBL" id="MFJ6041416.1"/>
    </source>
</evidence>
<feature type="transmembrane region" description="Helical" evidence="6">
    <location>
        <begin position="167"/>
        <end position="188"/>
    </location>
</feature>
<evidence type="ECO:0000256" key="1">
    <source>
        <dbReference type="ARBA" id="ARBA00004651"/>
    </source>
</evidence>
<feature type="transmembrane region" description="Helical" evidence="6">
    <location>
        <begin position="23"/>
        <end position="46"/>
    </location>
</feature>
<feature type="transmembrane region" description="Helical" evidence="6">
    <location>
        <begin position="72"/>
        <end position="95"/>
    </location>
</feature>
<protein>
    <submittedName>
        <fullName evidence="8">MFS transporter</fullName>
    </submittedName>
</protein>
<evidence type="ECO:0000256" key="6">
    <source>
        <dbReference type="SAM" id="Phobius"/>
    </source>
</evidence>
<dbReference type="RefSeq" id="WP_031086102.1">
    <property type="nucleotide sequence ID" value="NZ_BEWC01000004.1"/>
</dbReference>
<keyword evidence="2" id="KW-0813">Transport</keyword>
<dbReference type="InterPro" id="IPR036259">
    <property type="entry name" value="MFS_trans_sf"/>
</dbReference>
<evidence type="ECO:0000256" key="4">
    <source>
        <dbReference type="ARBA" id="ARBA00022989"/>
    </source>
</evidence>
<evidence type="ECO:0000256" key="3">
    <source>
        <dbReference type="ARBA" id="ARBA00022692"/>
    </source>
</evidence>
<feature type="transmembrane region" description="Helical" evidence="6">
    <location>
        <begin position="320"/>
        <end position="338"/>
    </location>
</feature>
<feature type="domain" description="Major facilitator superfamily (MFS) profile" evidence="7">
    <location>
        <begin position="253"/>
        <end position="448"/>
    </location>
</feature>
<feature type="transmembrane region" description="Helical" evidence="6">
    <location>
        <begin position="127"/>
        <end position="155"/>
    </location>
</feature>
<dbReference type="PANTHER" id="PTHR23519">
    <property type="entry name" value="AUTOPHAGY-RELATED PROTEIN 22"/>
    <property type="match status" value="1"/>
</dbReference>
<feature type="transmembrane region" description="Helical" evidence="6">
    <location>
        <begin position="344"/>
        <end position="364"/>
    </location>
</feature>
<dbReference type="PANTHER" id="PTHR23519:SF1">
    <property type="entry name" value="AUTOPHAGY-RELATED PROTEIN 22"/>
    <property type="match status" value="1"/>
</dbReference>
<organism evidence="8 9">
    <name type="scientific">Streptomyces ardesiacus</name>
    <dbReference type="NCBI Taxonomy" id="285564"/>
    <lineage>
        <taxon>Bacteria</taxon>
        <taxon>Bacillati</taxon>
        <taxon>Actinomycetota</taxon>
        <taxon>Actinomycetes</taxon>
        <taxon>Kitasatosporales</taxon>
        <taxon>Streptomycetaceae</taxon>
        <taxon>Streptomyces</taxon>
    </lineage>
</organism>
<gene>
    <name evidence="8" type="ORF">ACIQFM_34845</name>
</gene>